<organism evidence="9 10">
    <name type="scientific">Cryptosporangium phraense</name>
    <dbReference type="NCBI Taxonomy" id="2593070"/>
    <lineage>
        <taxon>Bacteria</taxon>
        <taxon>Bacillati</taxon>
        <taxon>Actinomycetota</taxon>
        <taxon>Actinomycetes</taxon>
        <taxon>Cryptosporangiales</taxon>
        <taxon>Cryptosporangiaceae</taxon>
        <taxon>Cryptosporangium</taxon>
    </lineage>
</organism>
<evidence type="ECO:0000256" key="6">
    <source>
        <dbReference type="SAM" id="MobiDB-lite"/>
    </source>
</evidence>
<reference evidence="9 10" key="1">
    <citation type="submission" date="2019-07" db="EMBL/GenBank/DDBJ databases">
        <title>Cryptosporangium phraense sp. nov., isolated from plant litter.</title>
        <authorList>
            <person name="Suriyachadkun C."/>
        </authorList>
    </citation>
    <scope>NUCLEOTIDE SEQUENCE [LARGE SCALE GENOMIC DNA]</scope>
    <source>
        <strain evidence="9 10">A-T 5661</strain>
    </source>
</reference>
<keyword evidence="8" id="KW-0732">Signal</keyword>
<feature type="transmembrane region" description="Helical" evidence="7">
    <location>
        <begin position="53"/>
        <end position="75"/>
    </location>
</feature>
<proteinExistence type="inferred from homology"/>
<dbReference type="GO" id="GO:0033013">
    <property type="term" value="P:tetrapyrrole metabolic process"/>
    <property type="evidence" value="ECO:0007669"/>
    <property type="project" value="UniProtKB-ARBA"/>
</dbReference>
<protein>
    <submittedName>
        <fullName evidence="9">Tryptophan-rich sensory protein</fullName>
    </submittedName>
</protein>
<evidence type="ECO:0000256" key="4">
    <source>
        <dbReference type="ARBA" id="ARBA00022989"/>
    </source>
</evidence>
<evidence type="ECO:0000256" key="1">
    <source>
        <dbReference type="ARBA" id="ARBA00004141"/>
    </source>
</evidence>
<evidence type="ECO:0000256" key="5">
    <source>
        <dbReference type="ARBA" id="ARBA00023136"/>
    </source>
</evidence>
<comment type="caution">
    <text evidence="9">The sequence shown here is derived from an EMBL/GenBank/DDBJ whole genome shotgun (WGS) entry which is preliminary data.</text>
</comment>
<dbReference type="CDD" id="cd15904">
    <property type="entry name" value="TSPO_MBR"/>
    <property type="match status" value="1"/>
</dbReference>
<comment type="subcellular location">
    <subcellularLocation>
        <location evidence="1">Membrane</location>
        <topology evidence="1">Multi-pass membrane protein</topology>
    </subcellularLocation>
</comment>
<name>A0A545AIC6_9ACTN</name>
<dbReference type="PIRSF" id="PIRSF005859">
    <property type="entry name" value="PBR"/>
    <property type="match status" value="1"/>
</dbReference>
<dbReference type="Proteomes" id="UP000317982">
    <property type="component" value="Unassembled WGS sequence"/>
</dbReference>
<evidence type="ECO:0000313" key="9">
    <source>
        <dbReference type="EMBL" id="TQS41069.1"/>
    </source>
</evidence>
<dbReference type="PANTHER" id="PTHR10057">
    <property type="entry name" value="PERIPHERAL-TYPE BENZODIAZEPINE RECEPTOR"/>
    <property type="match status" value="1"/>
</dbReference>
<dbReference type="Gene3D" id="1.20.1260.100">
    <property type="entry name" value="TspO/MBR protein"/>
    <property type="match status" value="1"/>
</dbReference>
<dbReference type="InterPro" id="IPR004307">
    <property type="entry name" value="TspO_MBR"/>
</dbReference>
<dbReference type="AlphaFoldDB" id="A0A545AIC6"/>
<dbReference type="FunFam" id="1.20.1260.100:FF:000001">
    <property type="entry name" value="translocator protein 2"/>
    <property type="match status" value="1"/>
</dbReference>
<feature type="chain" id="PRO_5038481792" evidence="8">
    <location>
        <begin position="28"/>
        <end position="189"/>
    </location>
</feature>
<evidence type="ECO:0000256" key="7">
    <source>
        <dbReference type="SAM" id="Phobius"/>
    </source>
</evidence>
<dbReference type="GO" id="GO:0016020">
    <property type="term" value="C:membrane"/>
    <property type="evidence" value="ECO:0007669"/>
    <property type="project" value="UniProtKB-SubCell"/>
</dbReference>
<evidence type="ECO:0000313" key="10">
    <source>
        <dbReference type="Proteomes" id="UP000317982"/>
    </source>
</evidence>
<keyword evidence="4 7" id="KW-1133">Transmembrane helix</keyword>
<evidence type="ECO:0000256" key="8">
    <source>
        <dbReference type="SAM" id="SignalP"/>
    </source>
</evidence>
<dbReference type="PANTHER" id="PTHR10057:SF0">
    <property type="entry name" value="TRANSLOCATOR PROTEIN"/>
    <property type="match status" value="1"/>
</dbReference>
<gene>
    <name evidence="9" type="ORF">FL583_31395</name>
</gene>
<dbReference type="Pfam" id="PF03073">
    <property type="entry name" value="TspO_MBR"/>
    <property type="match status" value="1"/>
</dbReference>
<feature type="transmembrane region" description="Helical" evidence="7">
    <location>
        <begin position="168"/>
        <end position="188"/>
    </location>
</feature>
<keyword evidence="10" id="KW-1185">Reference proteome</keyword>
<feature type="region of interest" description="Disordered" evidence="6">
    <location>
        <begin position="81"/>
        <end position="106"/>
    </location>
</feature>
<feature type="transmembrane region" description="Helical" evidence="7">
    <location>
        <begin position="113"/>
        <end position="131"/>
    </location>
</feature>
<feature type="transmembrane region" description="Helical" evidence="7">
    <location>
        <begin position="137"/>
        <end position="156"/>
    </location>
</feature>
<dbReference type="OrthoDB" id="9795496at2"/>
<evidence type="ECO:0000256" key="2">
    <source>
        <dbReference type="ARBA" id="ARBA00007524"/>
    </source>
</evidence>
<sequence>MVTPRAARPTNRWLALAGFLAAAFAAAAVGGLASVDAGEYYDGLDRPAWAPPAGVFGPVWTVLYTLIAIAGWLAWRRSGPADPAAGRPSQPVRPSRPSRPSRAGYAGRRTGPFGLYAGQLVLNAAWTWLFFAGEQPGLAFAEIAVLWAVILANAAAFARIRTAAGALLVPYLLWVTYAAALNLALWLAN</sequence>
<dbReference type="EMBL" id="VIRS01000030">
    <property type="protein sequence ID" value="TQS41069.1"/>
    <property type="molecule type" value="Genomic_DNA"/>
</dbReference>
<keyword evidence="5 7" id="KW-0472">Membrane</keyword>
<keyword evidence="3 7" id="KW-0812">Transmembrane</keyword>
<dbReference type="InParanoid" id="A0A545AIC6"/>
<dbReference type="RefSeq" id="WP_142708499.1">
    <property type="nucleotide sequence ID" value="NZ_VIRS01000030.1"/>
</dbReference>
<evidence type="ECO:0000256" key="3">
    <source>
        <dbReference type="ARBA" id="ARBA00022692"/>
    </source>
</evidence>
<accession>A0A545AIC6</accession>
<feature type="compositionally biased region" description="Low complexity" evidence="6">
    <location>
        <begin position="87"/>
        <end position="102"/>
    </location>
</feature>
<dbReference type="InterPro" id="IPR038330">
    <property type="entry name" value="TspO/MBR-related_sf"/>
</dbReference>
<comment type="similarity">
    <text evidence="2">Belongs to the TspO/BZRP family.</text>
</comment>
<feature type="signal peptide" evidence="8">
    <location>
        <begin position="1"/>
        <end position="27"/>
    </location>
</feature>